<gene>
    <name evidence="1" type="ORF">H9820_03655</name>
</gene>
<evidence type="ECO:0000313" key="1">
    <source>
        <dbReference type="EMBL" id="HIY92026.1"/>
    </source>
</evidence>
<accession>A0A9D2CN28</accession>
<evidence type="ECO:0000313" key="2">
    <source>
        <dbReference type="Proteomes" id="UP000824013"/>
    </source>
</evidence>
<protein>
    <submittedName>
        <fullName evidence="1">Uncharacterized protein</fullName>
    </submittedName>
</protein>
<reference evidence="1" key="2">
    <citation type="submission" date="2021-04" db="EMBL/GenBank/DDBJ databases">
        <authorList>
            <person name="Gilroy R."/>
        </authorList>
    </citation>
    <scope>NUCLEOTIDE SEQUENCE</scope>
    <source>
        <strain evidence="1">3204</strain>
    </source>
</reference>
<reference evidence="1" key="1">
    <citation type="journal article" date="2021" name="PeerJ">
        <title>Extensive microbial diversity within the chicken gut microbiome revealed by metagenomics and culture.</title>
        <authorList>
            <person name="Gilroy R."/>
            <person name="Ravi A."/>
            <person name="Getino M."/>
            <person name="Pursley I."/>
            <person name="Horton D.L."/>
            <person name="Alikhan N.F."/>
            <person name="Baker D."/>
            <person name="Gharbi K."/>
            <person name="Hall N."/>
            <person name="Watson M."/>
            <person name="Adriaenssens E.M."/>
            <person name="Foster-Nyarko E."/>
            <person name="Jarju S."/>
            <person name="Secka A."/>
            <person name="Antonio M."/>
            <person name="Oren A."/>
            <person name="Chaudhuri R.R."/>
            <person name="La Ragione R."/>
            <person name="Hildebrand F."/>
            <person name="Pallen M.J."/>
        </authorList>
    </citation>
    <scope>NUCLEOTIDE SEQUENCE</scope>
    <source>
        <strain evidence="1">3204</strain>
    </source>
</reference>
<organism evidence="1 2">
    <name type="scientific">Candidatus Companilactobacillus pullicola</name>
    <dbReference type="NCBI Taxonomy" id="2838523"/>
    <lineage>
        <taxon>Bacteria</taxon>
        <taxon>Bacillati</taxon>
        <taxon>Bacillota</taxon>
        <taxon>Bacilli</taxon>
        <taxon>Lactobacillales</taxon>
        <taxon>Lactobacillaceae</taxon>
        <taxon>Companilactobacillus</taxon>
    </lineage>
</organism>
<proteinExistence type="predicted"/>
<dbReference type="Proteomes" id="UP000824013">
    <property type="component" value="Unassembled WGS sequence"/>
</dbReference>
<sequence>MLYEKFVNYFEDYHDCFCIIGGNAASILLNDELYNDTSYQFRQTRDYSSSR</sequence>
<dbReference type="EMBL" id="DXCM01000024">
    <property type="protein sequence ID" value="HIY92026.1"/>
    <property type="molecule type" value="Genomic_DNA"/>
</dbReference>
<comment type="caution">
    <text evidence="1">The sequence shown here is derived from an EMBL/GenBank/DDBJ whole genome shotgun (WGS) entry which is preliminary data.</text>
</comment>
<dbReference type="AlphaFoldDB" id="A0A9D2CN28"/>
<name>A0A9D2CN28_9LACO</name>